<proteinExistence type="predicted"/>
<dbReference type="EMBL" id="BMDZ01000068">
    <property type="protein sequence ID" value="GGB56896.1"/>
    <property type="molecule type" value="Genomic_DNA"/>
</dbReference>
<comment type="caution">
    <text evidence="1">The sequence shown here is derived from an EMBL/GenBank/DDBJ whole genome shotgun (WGS) entry which is preliminary data.</text>
</comment>
<evidence type="ECO:0000313" key="2">
    <source>
        <dbReference type="Proteomes" id="UP000603352"/>
    </source>
</evidence>
<organism evidence="1 2">
    <name type="scientific">Tistrella bauzanensis</name>
    <dbReference type="NCBI Taxonomy" id="657419"/>
    <lineage>
        <taxon>Bacteria</taxon>
        <taxon>Pseudomonadati</taxon>
        <taxon>Pseudomonadota</taxon>
        <taxon>Alphaproteobacteria</taxon>
        <taxon>Geminicoccales</taxon>
        <taxon>Geminicoccaceae</taxon>
        <taxon>Tistrella</taxon>
    </lineage>
</organism>
<accession>A0ABQ1J0C5</accession>
<dbReference type="RefSeq" id="WP_229708439.1">
    <property type="nucleotide sequence ID" value="NZ_BMDZ01000068.1"/>
</dbReference>
<reference evidence="2" key="1">
    <citation type="journal article" date="2019" name="Int. J. Syst. Evol. Microbiol.">
        <title>The Global Catalogue of Microorganisms (GCM) 10K type strain sequencing project: providing services to taxonomists for standard genome sequencing and annotation.</title>
        <authorList>
            <consortium name="The Broad Institute Genomics Platform"/>
            <consortium name="The Broad Institute Genome Sequencing Center for Infectious Disease"/>
            <person name="Wu L."/>
            <person name="Ma J."/>
        </authorList>
    </citation>
    <scope>NUCLEOTIDE SEQUENCE [LARGE SCALE GENOMIC DNA]</scope>
    <source>
        <strain evidence="2">CGMCC 1.10188</strain>
    </source>
</reference>
<dbReference type="InterPro" id="IPR016181">
    <property type="entry name" value="Acyl_CoA_acyltransferase"/>
</dbReference>
<gene>
    <name evidence="1" type="ORF">GCM10011505_42270</name>
</gene>
<dbReference type="Proteomes" id="UP000603352">
    <property type="component" value="Unassembled WGS sequence"/>
</dbReference>
<keyword evidence="2" id="KW-1185">Reference proteome</keyword>
<dbReference type="Gene3D" id="3.40.630.30">
    <property type="match status" value="1"/>
</dbReference>
<protein>
    <submittedName>
        <fullName evidence="1">GNAT family acetyltransferase</fullName>
    </submittedName>
</protein>
<dbReference type="SUPFAM" id="SSF55729">
    <property type="entry name" value="Acyl-CoA N-acyltransferases (Nat)"/>
    <property type="match status" value="1"/>
</dbReference>
<name>A0ABQ1J0C5_9PROT</name>
<sequence length="207" mass="22487">MPSTPPPLPQDIHIETLTGDALVQRIDDLAALRIAVFRGWPYLYDGSAEYERRYLATYAAATGSVVVAATDRPGGRMVGAATGLPMRHEPTSLTGPMAAAGYDIDRLFYFGESVLLPEWRGTGIGVAFFAAREAHARGLGGFTHACFCGVVRPQNHPLRPADAVPLDGFWHRRGYAPVAGAIGRMAWRDTGCDIETTKPMQFWARAL</sequence>
<evidence type="ECO:0000313" key="1">
    <source>
        <dbReference type="EMBL" id="GGB56896.1"/>
    </source>
</evidence>